<protein>
    <submittedName>
        <fullName evidence="1">Uncharacterized protein</fullName>
    </submittedName>
</protein>
<dbReference type="EMBL" id="LJCO01000048">
    <property type="protein sequence ID" value="KPV43541.1"/>
    <property type="molecule type" value="Genomic_DNA"/>
</dbReference>
<dbReference type="PATRIC" id="fig|471514.4.peg.801"/>
<evidence type="ECO:0000313" key="1">
    <source>
        <dbReference type="EMBL" id="KPV43541.1"/>
    </source>
</evidence>
<dbReference type="Proteomes" id="UP000050482">
    <property type="component" value="Unassembled WGS sequence"/>
</dbReference>
<evidence type="ECO:0000313" key="2">
    <source>
        <dbReference type="Proteomes" id="UP000050482"/>
    </source>
</evidence>
<gene>
    <name evidence="1" type="ORF">AN477_12090</name>
</gene>
<dbReference type="STRING" id="471514.AN477_12090"/>
<accession>A0A0N8PP75</accession>
<dbReference type="AlphaFoldDB" id="A0A0N8PP75"/>
<reference evidence="1 2" key="1">
    <citation type="submission" date="2015-09" db="EMBL/GenBank/DDBJ databases">
        <title>Draft genome sequence of Alicyclobacillus ferrooxydans DSM 22381.</title>
        <authorList>
            <person name="Hemp J."/>
        </authorList>
    </citation>
    <scope>NUCLEOTIDE SEQUENCE [LARGE SCALE GENOMIC DNA]</scope>
    <source>
        <strain evidence="1 2">TC-34</strain>
    </source>
</reference>
<keyword evidence="2" id="KW-1185">Reference proteome</keyword>
<proteinExistence type="predicted"/>
<sequence length="82" mass="9314">MQGKSEIGMTMRLPGHNTTESVAGEGVVQMSWVYEARLYDSKSVASYVAMCVRDDHLLRGSNEVKVQVYKTRKGNYGVRYRH</sequence>
<name>A0A0N8PP75_9BACL</name>
<organism evidence="1 2">
    <name type="scientific">Alicyclobacillus ferrooxydans</name>
    <dbReference type="NCBI Taxonomy" id="471514"/>
    <lineage>
        <taxon>Bacteria</taxon>
        <taxon>Bacillati</taxon>
        <taxon>Bacillota</taxon>
        <taxon>Bacilli</taxon>
        <taxon>Bacillales</taxon>
        <taxon>Alicyclobacillaceae</taxon>
        <taxon>Alicyclobacillus</taxon>
    </lineage>
</organism>
<comment type="caution">
    <text evidence="1">The sequence shown here is derived from an EMBL/GenBank/DDBJ whole genome shotgun (WGS) entry which is preliminary data.</text>
</comment>